<evidence type="ECO:0000256" key="1">
    <source>
        <dbReference type="ARBA" id="ARBA00004496"/>
    </source>
</evidence>
<evidence type="ECO:0000313" key="14">
    <source>
        <dbReference type="Proteomes" id="UP001501536"/>
    </source>
</evidence>
<dbReference type="PANTHER" id="PTHR45526:SF1">
    <property type="entry name" value="TRANSCRIPTIONAL REGULATORY PROTEIN DCUR-RELATED"/>
    <property type="match status" value="1"/>
</dbReference>
<feature type="region of interest" description="Disordered" evidence="11">
    <location>
        <begin position="162"/>
        <end position="182"/>
    </location>
</feature>
<dbReference type="EMBL" id="BAABCJ010000007">
    <property type="protein sequence ID" value="GAA3711697.1"/>
    <property type="molecule type" value="Genomic_DNA"/>
</dbReference>
<comment type="subcellular location">
    <subcellularLocation>
        <location evidence="1 9">Cytoplasm</location>
    </subcellularLocation>
</comment>
<dbReference type="Gene3D" id="3.40.50.2300">
    <property type="match status" value="1"/>
</dbReference>
<keyword evidence="8 9" id="KW-0804">Transcription</keyword>
<dbReference type="PROSITE" id="PS50110">
    <property type="entry name" value="RESPONSE_REGULATORY"/>
    <property type="match status" value="1"/>
</dbReference>
<evidence type="ECO:0000256" key="7">
    <source>
        <dbReference type="ARBA" id="ARBA00023159"/>
    </source>
</evidence>
<evidence type="ECO:0000256" key="5">
    <source>
        <dbReference type="ARBA" id="ARBA00023015"/>
    </source>
</evidence>
<keyword evidence="14" id="KW-1185">Reference proteome</keyword>
<keyword evidence="3 10" id="KW-0597">Phosphoprotein</keyword>
<comment type="caution">
    <text evidence="13">The sequence shown here is derived from an EMBL/GenBank/DDBJ whole genome shotgun (WGS) entry which is preliminary data.</text>
</comment>
<dbReference type="InterPro" id="IPR036390">
    <property type="entry name" value="WH_DNA-bd_sf"/>
</dbReference>
<dbReference type="SUPFAM" id="SSF46785">
    <property type="entry name" value="Winged helix' DNA-binding domain"/>
    <property type="match status" value="1"/>
</dbReference>
<dbReference type="InterPro" id="IPR024187">
    <property type="entry name" value="Sig_transdc_resp-reg_cit/mal"/>
</dbReference>
<dbReference type="PANTHER" id="PTHR45526">
    <property type="entry name" value="TRANSCRIPTIONAL REGULATORY PROTEIN DPIA"/>
    <property type="match status" value="1"/>
</dbReference>
<evidence type="ECO:0000259" key="12">
    <source>
        <dbReference type="PROSITE" id="PS50110"/>
    </source>
</evidence>
<evidence type="ECO:0000256" key="11">
    <source>
        <dbReference type="SAM" id="MobiDB-lite"/>
    </source>
</evidence>
<keyword evidence="6 9" id="KW-0238">DNA-binding</keyword>
<keyword evidence="2 9" id="KW-0963">Cytoplasm</keyword>
<proteinExistence type="predicted"/>
<sequence>MTDTTDGTASIRTLIVDDDPDVVRMHRLFVEAADGFKVAGTLGRGAEVEPFLAEHPVDLILLDVHLPDANGVEVLERLRAAGHRAGVIMITAAAEADTVRSALGSGIDDYLVKPFTVVEFTRRLQMFRSSRAVRASESGRTRDRDALDPARQARVDRLVDHGAADGQPASPPPGAVKPLPKGFSQPTLDLVARVLREVTGPAVPMEPDASAAEVAEACGISKVSARRYLDLLTRQGRAELRPRYGSAGRPEHRYRWRP</sequence>
<feature type="domain" description="Response regulatory" evidence="12">
    <location>
        <begin position="12"/>
        <end position="128"/>
    </location>
</feature>
<evidence type="ECO:0000256" key="8">
    <source>
        <dbReference type="ARBA" id="ARBA00023163"/>
    </source>
</evidence>
<evidence type="ECO:0000256" key="6">
    <source>
        <dbReference type="ARBA" id="ARBA00023125"/>
    </source>
</evidence>
<evidence type="ECO:0000256" key="3">
    <source>
        <dbReference type="ARBA" id="ARBA00022553"/>
    </source>
</evidence>
<reference evidence="14" key="1">
    <citation type="journal article" date="2019" name="Int. J. Syst. Evol. Microbiol.">
        <title>The Global Catalogue of Microorganisms (GCM) 10K type strain sequencing project: providing services to taxonomists for standard genome sequencing and annotation.</title>
        <authorList>
            <consortium name="The Broad Institute Genomics Platform"/>
            <consortium name="The Broad Institute Genome Sequencing Center for Infectious Disease"/>
            <person name="Wu L."/>
            <person name="Ma J."/>
        </authorList>
    </citation>
    <scope>NUCLEOTIDE SEQUENCE [LARGE SCALE GENOMIC DNA]</scope>
    <source>
        <strain evidence="14">JCM 16961</strain>
    </source>
</reference>
<dbReference type="PIRSF" id="PIRSF006171">
    <property type="entry name" value="RR_citrat_malat"/>
    <property type="match status" value="1"/>
</dbReference>
<gene>
    <name evidence="13" type="ORF">GCM10022377_26390</name>
</gene>
<keyword evidence="5 9" id="KW-0805">Transcription regulation</keyword>
<keyword evidence="4 9" id="KW-0902">Two-component regulatory system</keyword>
<dbReference type="Pfam" id="PF00072">
    <property type="entry name" value="Response_reg"/>
    <property type="match status" value="1"/>
</dbReference>
<evidence type="ECO:0000256" key="4">
    <source>
        <dbReference type="ARBA" id="ARBA00023012"/>
    </source>
</evidence>
<dbReference type="InterPro" id="IPR011006">
    <property type="entry name" value="CheY-like_superfamily"/>
</dbReference>
<name>A0ABP7E3K7_9MICC</name>
<accession>A0ABP7E3K7</accession>
<dbReference type="InterPro" id="IPR001789">
    <property type="entry name" value="Sig_transdc_resp-reg_receiver"/>
</dbReference>
<feature type="modified residue" description="4-aspartylphosphate" evidence="10">
    <location>
        <position position="63"/>
    </location>
</feature>
<keyword evidence="7 9" id="KW-0010">Activator</keyword>
<dbReference type="RefSeq" id="WP_344885603.1">
    <property type="nucleotide sequence ID" value="NZ_BAABCJ010000007.1"/>
</dbReference>
<organism evidence="13 14">
    <name type="scientific">Zhihengliuella alba</name>
    <dbReference type="NCBI Taxonomy" id="547018"/>
    <lineage>
        <taxon>Bacteria</taxon>
        <taxon>Bacillati</taxon>
        <taxon>Actinomycetota</taxon>
        <taxon>Actinomycetes</taxon>
        <taxon>Micrococcales</taxon>
        <taxon>Micrococcaceae</taxon>
        <taxon>Zhihengliuella</taxon>
    </lineage>
</organism>
<protein>
    <recommendedName>
        <fullName evidence="9">Transcriptional regulatory protein</fullName>
    </recommendedName>
</protein>
<dbReference type="SUPFAM" id="SSF52172">
    <property type="entry name" value="CheY-like"/>
    <property type="match status" value="1"/>
</dbReference>
<evidence type="ECO:0000256" key="9">
    <source>
        <dbReference type="PIRNR" id="PIRNR006171"/>
    </source>
</evidence>
<evidence type="ECO:0000313" key="13">
    <source>
        <dbReference type="EMBL" id="GAA3711697.1"/>
    </source>
</evidence>
<dbReference type="Proteomes" id="UP001501536">
    <property type="component" value="Unassembled WGS sequence"/>
</dbReference>
<evidence type="ECO:0000256" key="10">
    <source>
        <dbReference type="PROSITE-ProRule" id="PRU00169"/>
    </source>
</evidence>
<dbReference type="InterPro" id="IPR051271">
    <property type="entry name" value="2C-system_Tx_regulators"/>
</dbReference>
<evidence type="ECO:0000256" key="2">
    <source>
        <dbReference type="ARBA" id="ARBA00022490"/>
    </source>
</evidence>
<dbReference type="SMART" id="SM00448">
    <property type="entry name" value="REC"/>
    <property type="match status" value="1"/>
</dbReference>